<reference evidence="2" key="1">
    <citation type="submission" date="2020-09" db="EMBL/GenBank/DDBJ databases">
        <title>Genome-Enabled Discovery of Anthraquinone Biosynthesis in Senna tora.</title>
        <authorList>
            <person name="Kang S.-H."/>
            <person name="Pandey R.P."/>
            <person name="Lee C.-M."/>
            <person name="Sim J.-S."/>
            <person name="Jeong J.-T."/>
            <person name="Choi B.-S."/>
            <person name="Jung M."/>
            <person name="Ginzburg D."/>
            <person name="Zhao K."/>
            <person name="Won S.Y."/>
            <person name="Oh T.-J."/>
            <person name="Yu Y."/>
            <person name="Kim N.-H."/>
            <person name="Lee O.R."/>
            <person name="Lee T.-H."/>
            <person name="Bashyal P."/>
            <person name="Kim T.-S."/>
            <person name="Lee W.-H."/>
            <person name="Kawkins C."/>
            <person name="Kim C.-K."/>
            <person name="Kim J.S."/>
            <person name="Ahn B.O."/>
            <person name="Rhee S.Y."/>
            <person name="Sohng J.K."/>
        </authorList>
    </citation>
    <scope>NUCLEOTIDE SEQUENCE</scope>
    <source>
        <tissue evidence="2">Leaf</tissue>
    </source>
</reference>
<evidence type="ECO:0000313" key="3">
    <source>
        <dbReference type="Proteomes" id="UP000634136"/>
    </source>
</evidence>
<name>A0A834SZJ4_9FABA</name>
<evidence type="ECO:0000313" key="2">
    <source>
        <dbReference type="EMBL" id="KAF7812980.1"/>
    </source>
</evidence>
<evidence type="ECO:0000256" key="1">
    <source>
        <dbReference type="SAM" id="Phobius"/>
    </source>
</evidence>
<accession>A0A834SZJ4</accession>
<sequence length="62" mass="7073">MPPLYGSKNRELLYCEFGIVISVFYMFWISVALHLFSSGEVVQNNCNSSCCAYDLMAKRVNL</sequence>
<protein>
    <submittedName>
        <fullName evidence="2">Choline transporter-like protein 2</fullName>
    </submittedName>
</protein>
<dbReference type="OrthoDB" id="420519at2759"/>
<comment type="caution">
    <text evidence="2">The sequence shown here is derived from an EMBL/GenBank/DDBJ whole genome shotgun (WGS) entry which is preliminary data.</text>
</comment>
<dbReference type="Proteomes" id="UP000634136">
    <property type="component" value="Unassembled WGS sequence"/>
</dbReference>
<gene>
    <name evidence="2" type="ORF">G2W53_033956</name>
</gene>
<keyword evidence="1" id="KW-0812">Transmembrane</keyword>
<dbReference type="EMBL" id="JAAIUW010000010">
    <property type="protein sequence ID" value="KAF7812980.1"/>
    <property type="molecule type" value="Genomic_DNA"/>
</dbReference>
<keyword evidence="1" id="KW-1133">Transmembrane helix</keyword>
<organism evidence="2 3">
    <name type="scientific">Senna tora</name>
    <dbReference type="NCBI Taxonomy" id="362788"/>
    <lineage>
        <taxon>Eukaryota</taxon>
        <taxon>Viridiplantae</taxon>
        <taxon>Streptophyta</taxon>
        <taxon>Embryophyta</taxon>
        <taxon>Tracheophyta</taxon>
        <taxon>Spermatophyta</taxon>
        <taxon>Magnoliopsida</taxon>
        <taxon>eudicotyledons</taxon>
        <taxon>Gunneridae</taxon>
        <taxon>Pentapetalae</taxon>
        <taxon>rosids</taxon>
        <taxon>fabids</taxon>
        <taxon>Fabales</taxon>
        <taxon>Fabaceae</taxon>
        <taxon>Caesalpinioideae</taxon>
        <taxon>Cassia clade</taxon>
        <taxon>Senna</taxon>
    </lineage>
</organism>
<dbReference type="AlphaFoldDB" id="A0A834SZJ4"/>
<proteinExistence type="predicted"/>
<keyword evidence="3" id="KW-1185">Reference proteome</keyword>
<feature type="transmembrane region" description="Helical" evidence="1">
    <location>
        <begin position="12"/>
        <end position="36"/>
    </location>
</feature>
<keyword evidence="1" id="KW-0472">Membrane</keyword>